<proteinExistence type="predicted"/>
<dbReference type="Proteomes" id="UP001303760">
    <property type="component" value="Unassembled WGS sequence"/>
</dbReference>
<name>A0AAN7HEA4_9PEZI</name>
<feature type="region of interest" description="Disordered" evidence="1">
    <location>
        <begin position="1127"/>
        <end position="1223"/>
    </location>
</feature>
<feature type="compositionally biased region" description="Gly residues" evidence="1">
    <location>
        <begin position="1042"/>
        <end position="1052"/>
    </location>
</feature>
<feature type="transmembrane region" description="Helical" evidence="2">
    <location>
        <begin position="431"/>
        <end position="450"/>
    </location>
</feature>
<gene>
    <name evidence="5" type="ORF">C8A03DRAFT_35102</name>
</gene>
<reference evidence="5" key="1">
    <citation type="journal article" date="2023" name="Mol. Phylogenet. Evol.">
        <title>Genome-scale phylogeny and comparative genomics of the fungal order Sordariales.</title>
        <authorList>
            <person name="Hensen N."/>
            <person name="Bonometti L."/>
            <person name="Westerberg I."/>
            <person name="Brannstrom I.O."/>
            <person name="Guillou S."/>
            <person name="Cros-Aarteil S."/>
            <person name="Calhoun S."/>
            <person name="Haridas S."/>
            <person name="Kuo A."/>
            <person name="Mondo S."/>
            <person name="Pangilinan J."/>
            <person name="Riley R."/>
            <person name="LaButti K."/>
            <person name="Andreopoulos B."/>
            <person name="Lipzen A."/>
            <person name="Chen C."/>
            <person name="Yan M."/>
            <person name="Daum C."/>
            <person name="Ng V."/>
            <person name="Clum A."/>
            <person name="Steindorff A."/>
            <person name="Ohm R.A."/>
            <person name="Martin F."/>
            <person name="Silar P."/>
            <person name="Natvig D.O."/>
            <person name="Lalanne C."/>
            <person name="Gautier V."/>
            <person name="Ament-Velasquez S.L."/>
            <person name="Kruys A."/>
            <person name="Hutchinson M.I."/>
            <person name="Powell A.J."/>
            <person name="Barry K."/>
            <person name="Miller A.N."/>
            <person name="Grigoriev I.V."/>
            <person name="Debuchy R."/>
            <person name="Gladieux P."/>
            <person name="Hiltunen Thoren M."/>
            <person name="Johannesson H."/>
        </authorList>
    </citation>
    <scope>NUCLEOTIDE SEQUENCE</scope>
    <source>
        <strain evidence="5">CBS 532.94</strain>
    </source>
</reference>
<dbReference type="EMBL" id="MU860162">
    <property type="protein sequence ID" value="KAK4236989.1"/>
    <property type="molecule type" value="Genomic_DNA"/>
</dbReference>
<feature type="compositionally biased region" description="Low complexity" evidence="1">
    <location>
        <begin position="1210"/>
        <end position="1223"/>
    </location>
</feature>
<dbReference type="AlphaFoldDB" id="A0AAN7HEA4"/>
<feature type="region of interest" description="Disordered" evidence="1">
    <location>
        <begin position="261"/>
        <end position="309"/>
    </location>
</feature>
<feature type="transmembrane region" description="Helical" evidence="2">
    <location>
        <begin position="525"/>
        <end position="546"/>
    </location>
</feature>
<evidence type="ECO:0000256" key="2">
    <source>
        <dbReference type="SAM" id="Phobius"/>
    </source>
</evidence>
<feature type="compositionally biased region" description="Gly residues" evidence="1">
    <location>
        <begin position="1153"/>
        <end position="1166"/>
    </location>
</feature>
<keyword evidence="2" id="KW-0472">Membrane</keyword>
<evidence type="ECO:0000256" key="1">
    <source>
        <dbReference type="SAM" id="MobiDB-lite"/>
    </source>
</evidence>
<feature type="compositionally biased region" description="Acidic residues" evidence="1">
    <location>
        <begin position="798"/>
        <end position="817"/>
    </location>
</feature>
<feature type="compositionally biased region" description="Low complexity" evidence="1">
    <location>
        <begin position="1076"/>
        <end position="1086"/>
    </location>
</feature>
<dbReference type="InterPro" id="IPR056337">
    <property type="entry name" value="LHD_YVC1"/>
</dbReference>
<dbReference type="Pfam" id="PF23317">
    <property type="entry name" value="YVC1_C"/>
    <property type="match status" value="1"/>
</dbReference>
<feature type="compositionally biased region" description="Low complexity" evidence="1">
    <location>
        <begin position="298"/>
        <end position="309"/>
    </location>
</feature>
<keyword evidence="6" id="KW-1185">Reference proteome</keyword>
<feature type="compositionally biased region" description="Acidic residues" evidence="1">
    <location>
        <begin position="46"/>
        <end position="58"/>
    </location>
</feature>
<organism evidence="5 6">
    <name type="scientific">Achaetomium macrosporum</name>
    <dbReference type="NCBI Taxonomy" id="79813"/>
    <lineage>
        <taxon>Eukaryota</taxon>
        <taxon>Fungi</taxon>
        <taxon>Dikarya</taxon>
        <taxon>Ascomycota</taxon>
        <taxon>Pezizomycotina</taxon>
        <taxon>Sordariomycetes</taxon>
        <taxon>Sordariomycetidae</taxon>
        <taxon>Sordariales</taxon>
        <taxon>Chaetomiaceae</taxon>
        <taxon>Achaetomium</taxon>
    </lineage>
</organism>
<dbReference type="Pfam" id="PF23190">
    <property type="entry name" value="LHD_TRPY1"/>
    <property type="match status" value="1"/>
</dbReference>
<evidence type="ECO:0000313" key="6">
    <source>
        <dbReference type="Proteomes" id="UP001303760"/>
    </source>
</evidence>
<feature type="transmembrane region" description="Helical" evidence="2">
    <location>
        <begin position="393"/>
        <end position="419"/>
    </location>
</feature>
<dbReference type="PANTHER" id="PTHR35859">
    <property type="entry name" value="NONSELECTIVE CATION CHANNEL PROTEIN"/>
    <property type="match status" value="1"/>
</dbReference>
<feature type="transmembrane region" description="Helical" evidence="2">
    <location>
        <begin position="494"/>
        <end position="513"/>
    </location>
</feature>
<accession>A0AAN7HEA4</accession>
<feature type="compositionally biased region" description="Polar residues" evidence="1">
    <location>
        <begin position="277"/>
        <end position="286"/>
    </location>
</feature>
<feature type="domain" description="YVC1 N-terminal linker helical" evidence="3">
    <location>
        <begin position="97"/>
        <end position="255"/>
    </location>
</feature>
<feature type="region of interest" description="Disordered" evidence="1">
    <location>
        <begin position="907"/>
        <end position="944"/>
    </location>
</feature>
<feature type="transmembrane region" description="Helical" evidence="2">
    <location>
        <begin position="578"/>
        <end position="598"/>
    </location>
</feature>
<dbReference type="PANTHER" id="PTHR35859:SF4">
    <property type="entry name" value="MEMBRANE CHANNEL PROTEIN, PUTATIVE (AFU_ORTHOLOGUE AFUA_6G11300)-RELATED"/>
    <property type="match status" value="1"/>
</dbReference>
<feature type="compositionally biased region" description="Basic residues" evidence="1">
    <location>
        <begin position="1059"/>
        <end position="1072"/>
    </location>
</feature>
<evidence type="ECO:0000259" key="4">
    <source>
        <dbReference type="Pfam" id="PF23317"/>
    </source>
</evidence>
<feature type="transmembrane region" description="Helical" evidence="2">
    <location>
        <begin position="335"/>
        <end position="352"/>
    </location>
</feature>
<dbReference type="InterPro" id="IPR052971">
    <property type="entry name" value="TRP_calcium_channel"/>
</dbReference>
<evidence type="ECO:0008006" key="7">
    <source>
        <dbReference type="Google" id="ProtNLM"/>
    </source>
</evidence>
<evidence type="ECO:0000313" key="5">
    <source>
        <dbReference type="EMBL" id="KAK4236989.1"/>
    </source>
</evidence>
<comment type="caution">
    <text evidence="5">The sequence shown here is derived from an EMBL/GenBank/DDBJ whole genome shotgun (WGS) entry which is preliminary data.</text>
</comment>
<feature type="transmembrane region" description="Helical" evidence="2">
    <location>
        <begin position="364"/>
        <end position="381"/>
    </location>
</feature>
<sequence length="1223" mass="135843">MLSALLRPFKGSSSQVEEHADLEQDILFRPSIAEYRRHLHATADFTEADDDDDEESNDGEGTRRPEDEDGVARSSGLLPLFSANHLDSLSVYGMTHAIRIIVQTRTETTLSWDQLRSPQVSQFLIKPMQQQIRTQHFSPSTLYALMANCLQFEKEGQLCPGNTGTSTTRAKVCELLAIKLLKEYTTRDLIDALCYDFYPLQGIPGSQTPLTPGDRPMSATPRTSTLEVAIRASAKHFLSHPLVKQQLEAIWNGAISLFPNREEPPRDGSASSASGSNLSRRQSTVRTPLLGDQGAKEGPGSSQYSSGPPSVALYDPRTASVFKLSRLRVPRYRRILSRCSLVVLICLFLAVLAQRSSKITTLELLFWFWSAGFMLDEIVGFNEQGFSFYVMSFWNIFDLAILLLLIVYYCMRIYGVFLLDPHKWNQNAYDVLAVNAILLLPRIFTVLDSYPYFSQLLIALRLLAVDLAAITGLILACCSGFFAFFVFFKHPDDQYSMAFKLFQILMGFTSSAWEIWPTYDWMGKTLMSLFLVISHFLILTMLITVLTNSFMSIASRASQEYQFAFAINTMSMAKSDALFSYIAPGNVVAWALMPLRYCMARNHYIWLNRAVIKATHFPVLLCIYIYERCFLAPDVYEATDLVDKPRRGRQHRFSDPASRSAFFDPSIRVREESALGYQKDRVLEELFRRAPDMRTQRRNERRKTQTAFRTWMGQHGGGYNSPQNYSTIGSRVGSDWHRRLSMNRERPSKFPRDYSAIRSAASDPADFISDAPYPLVAGMYNDGIARRDYAVEVKENTDGDADGDDELVTNDEDEEDNATNTVGEGGMAGEEAVEDDYFTTPVAARFTSAELSIDSPRPPTSRRVPLHTRTLSTNTILYAPEDTQQYSSSSASAWPVSRAVSRPVTNRHTPVATPITRDNGRRSPRRSLYLPSHPRPGDVTSRTAPHRTGLTLEIPSNNTRGKPSFTRRRSLADLDALVEADDTLSARSLDISNNSRMSKLMLAKMKSLEESLGDMVREMRTLRKSVPNTAHNSDEALSGGDNTIGGSGGGVGSRSWASKQHHPHHNRHRHQTRIFPGSDPSSSVSISGGVPAPPALIEVAVAQGRDRDRTGSKRPRAATAVTTRRVIPGSHSHSHRRQGGGVWRSPREDSTREGGGFGITGRGGVGVRDEESGKRAAKGKGREWVLSGGEDVADGDSPAMSPDGDGELAVSVSVSTSVKGSSI</sequence>
<protein>
    <recommendedName>
        <fullName evidence="7">Ion transport domain-containing protein</fullName>
    </recommendedName>
</protein>
<feature type="region of interest" description="Disordered" evidence="1">
    <location>
        <begin position="795"/>
        <end position="830"/>
    </location>
</feature>
<feature type="region of interest" description="Disordered" evidence="1">
    <location>
        <begin position="43"/>
        <end position="73"/>
    </location>
</feature>
<feature type="domain" description="Calcium channel YVC1-like C-terminal transmembrane" evidence="4">
    <location>
        <begin position="340"/>
        <end position="643"/>
    </location>
</feature>
<keyword evidence="2" id="KW-1133">Transmembrane helix</keyword>
<reference evidence="5" key="2">
    <citation type="submission" date="2023-05" db="EMBL/GenBank/DDBJ databases">
        <authorList>
            <consortium name="Lawrence Berkeley National Laboratory"/>
            <person name="Steindorff A."/>
            <person name="Hensen N."/>
            <person name="Bonometti L."/>
            <person name="Westerberg I."/>
            <person name="Brannstrom I.O."/>
            <person name="Guillou S."/>
            <person name="Cros-Aarteil S."/>
            <person name="Calhoun S."/>
            <person name="Haridas S."/>
            <person name="Kuo A."/>
            <person name="Mondo S."/>
            <person name="Pangilinan J."/>
            <person name="Riley R."/>
            <person name="Labutti K."/>
            <person name="Andreopoulos B."/>
            <person name="Lipzen A."/>
            <person name="Chen C."/>
            <person name="Yanf M."/>
            <person name="Daum C."/>
            <person name="Ng V."/>
            <person name="Clum A."/>
            <person name="Ohm R."/>
            <person name="Martin F."/>
            <person name="Silar P."/>
            <person name="Natvig D."/>
            <person name="Lalanne C."/>
            <person name="Gautier V."/>
            <person name="Ament-Velasquez S.L."/>
            <person name="Kruys A."/>
            <person name="Hutchinson M.I."/>
            <person name="Powell A.J."/>
            <person name="Barry K."/>
            <person name="Miller A.N."/>
            <person name="Grigoriev I.V."/>
            <person name="Debuchy R."/>
            <person name="Gladieux P."/>
            <person name="Thoren M.H."/>
            <person name="Johannesson H."/>
        </authorList>
    </citation>
    <scope>NUCLEOTIDE SEQUENCE</scope>
    <source>
        <strain evidence="5">CBS 532.94</strain>
    </source>
</reference>
<evidence type="ECO:0000259" key="3">
    <source>
        <dbReference type="Pfam" id="PF23190"/>
    </source>
</evidence>
<dbReference type="InterPro" id="IPR056336">
    <property type="entry name" value="YVC1_C"/>
</dbReference>
<keyword evidence="2" id="KW-0812">Transmembrane</keyword>
<feature type="region of interest" description="Disordered" evidence="1">
    <location>
        <begin position="1029"/>
        <end position="1086"/>
    </location>
</feature>
<feature type="transmembrane region" description="Helical" evidence="2">
    <location>
        <begin position="462"/>
        <end position="488"/>
    </location>
</feature>